<name>A0AAD3TJ07_NEPGR</name>
<dbReference type="EMBL" id="BSYO01000039">
    <property type="protein sequence ID" value="GMH30800.1"/>
    <property type="molecule type" value="Genomic_DNA"/>
</dbReference>
<proteinExistence type="predicted"/>
<dbReference type="Proteomes" id="UP001279734">
    <property type="component" value="Unassembled WGS sequence"/>
</dbReference>
<comment type="caution">
    <text evidence="2">The sequence shown here is derived from an EMBL/GenBank/DDBJ whole genome shotgun (WGS) entry which is preliminary data.</text>
</comment>
<sequence>MVLASPTSSSTDIGVPISERMTGMKKSVGESVLRSISSAPIVQATMEVAELTSNVQILDRNTGSKMAIFGRLPPLSEICSEPKTEEAPRALMINDSTQSAYLQDRIQEAAVASEVPPEDIAIPSTGPAKAQSQPVANPPCFEKETRCPEISVSNPTEVQDRARPDWMNTPVSSSHPSPGGHPDHPSIFTSRMSLNEIALNDKKLNEIMRIGIHQQRLWIGHLQQEVRSLSQNRVDPITLEEMKNKMEAAIAKPSQYKDQNLNPESELQKARDELQSSKLRLSDFQNELTYLSSKLLIRLRPESLESSLDNVHLVAYASFRDSADMLA</sequence>
<feature type="compositionally biased region" description="Low complexity" evidence="1">
    <location>
        <begin position="170"/>
        <end position="180"/>
    </location>
</feature>
<feature type="region of interest" description="Disordered" evidence="1">
    <location>
        <begin position="148"/>
        <end position="188"/>
    </location>
</feature>
<gene>
    <name evidence="2" type="ORF">Nepgr_032643</name>
</gene>
<protein>
    <submittedName>
        <fullName evidence="2">Uncharacterized protein</fullName>
    </submittedName>
</protein>
<organism evidence="2 3">
    <name type="scientific">Nepenthes gracilis</name>
    <name type="common">Slender pitcher plant</name>
    <dbReference type="NCBI Taxonomy" id="150966"/>
    <lineage>
        <taxon>Eukaryota</taxon>
        <taxon>Viridiplantae</taxon>
        <taxon>Streptophyta</taxon>
        <taxon>Embryophyta</taxon>
        <taxon>Tracheophyta</taxon>
        <taxon>Spermatophyta</taxon>
        <taxon>Magnoliopsida</taxon>
        <taxon>eudicotyledons</taxon>
        <taxon>Gunneridae</taxon>
        <taxon>Pentapetalae</taxon>
        <taxon>Caryophyllales</taxon>
        <taxon>Nepenthaceae</taxon>
        <taxon>Nepenthes</taxon>
    </lineage>
</organism>
<evidence type="ECO:0000256" key="1">
    <source>
        <dbReference type="SAM" id="MobiDB-lite"/>
    </source>
</evidence>
<dbReference type="AlphaFoldDB" id="A0AAD3TJ07"/>
<evidence type="ECO:0000313" key="2">
    <source>
        <dbReference type="EMBL" id="GMH30800.1"/>
    </source>
</evidence>
<reference evidence="2" key="1">
    <citation type="submission" date="2023-05" db="EMBL/GenBank/DDBJ databases">
        <title>Nepenthes gracilis genome sequencing.</title>
        <authorList>
            <person name="Fukushima K."/>
        </authorList>
    </citation>
    <scope>NUCLEOTIDE SEQUENCE</scope>
    <source>
        <strain evidence="2">SING2019-196</strain>
    </source>
</reference>
<evidence type="ECO:0000313" key="3">
    <source>
        <dbReference type="Proteomes" id="UP001279734"/>
    </source>
</evidence>
<accession>A0AAD3TJ07</accession>
<keyword evidence="3" id="KW-1185">Reference proteome</keyword>